<feature type="transmembrane region" description="Helical" evidence="6">
    <location>
        <begin position="219"/>
        <end position="241"/>
    </location>
</feature>
<evidence type="ECO:0000256" key="1">
    <source>
        <dbReference type="ARBA" id="ARBA00004167"/>
    </source>
</evidence>
<sequence>MSLYSRSRLKPQSFHQFAMSNNTSTEPGILPQEAPTTATSSTSASSSSQTTVSSQTSVSTHEPSTSPIIVPVNSPTTAPAPEQNPAPNTSPQSPSPAPPQQTDQPSKPEPEEPDQPGKPAEQPHSTTSIVISNSPTATANTNAPSVPESSVLVTVTLSPTAPGAPTVVTVFQTSTHIASPNSPTHLSISSSSLATPSAGLQHSSSSTPNGGGIKGGGKIAVAVIVPILALTLLALAATFFWRHRRQRKDAEELRRKEVEEYGYNPNHDPTFPVLGPSGSDGPAEMREGIAGYRGWGTTAIPGRQISSTMSAGRMTSDGIGLAYSEGESPTHGTMSDTRSENALIYDRPTSSSDKEPLGALGPAVNANVNANINRGPSNASSSYSITNKSDGSGDGSKEFYNIQNMQGNIYPGESTSGRAEMAAQPVIRDVSARRNTRIESPSHFPQQSAGISQNF</sequence>
<feature type="compositionally biased region" description="Polar residues" evidence="5">
    <location>
        <begin position="61"/>
        <end position="77"/>
    </location>
</feature>
<feature type="compositionally biased region" description="Low complexity" evidence="5">
    <location>
        <begin position="83"/>
        <end position="92"/>
    </location>
</feature>
<evidence type="ECO:0000313" key="8">
    <source>
        <dbReference type="Proteomes" id="UP000053110"/>
    </source>
</evidence>
<proteinExistence type="predicted"/>
<dbReference type="OrthoDB" id="5411678at2759"/>
<evidence type="ECO:0000256" key="4">
    <source>
        <dbReference type="ARBA" id="ARBA00023136"/>
    </source>
</evidence>
<evidence type="ECO:0000256" key="2">
    <source>
        <dbReference type="ARBA" id="ARBA00022692"/>
    </source>
</evidence>
<feature type="compositionally biased region" description="Low complexity" evidence="5">
    <location>
        <begin position="179"/>
        <end position="198"/>
    </location>
</feature>
<feature type="region of interest" description="Disordered" evidence="5">
    <location>
        <begin position="371"/>
        <end position="399"/>
    </location>
</feature>
<accession>A0A656KI58</accession>
<evidence type="ECO:0000256" key="6">
    <source>
        <dbReference type="SAM" id="Phobius"/>
    </source>
</evidence>
<protein>
    <submittedName>
        <fullName evidence="7">Uncharacterized protein</fullName>
    </submittedName>
</protein>
<organism evidence="7 8">
    <name type="scientific">Blumeria graminis f. sp. tritici 96224</name>
    <dbReference type="NCBI Taxonomy" id="1268274"/>
    <lineage>
        <taxon>Eukaryota</taxon>
        <taxon>Fungi</taxon>
        <taxon>Dikarya</taxon>
        <taxon>Ascomycota</taxon>
        <taxon>Pezizomycotina</taxon>
        <taxon>Leotiomycetes</taxon>
        <taxon>Erysiphales</taxon>
        <taxon>Erysiphaceae</taxon>
        <taxon>Blumeria</taxon>
    </lineage>
</organism>
<feature type="compositionally biased region" description="Polar residues" evidence="5">
    <location>
        <begin position="13"/>
        <end position="26"/>
    </location>
</feature>
<dbReference type="GO" id="GO:0071944">
    <property type="term" value="C:cell periphery"/>
    <property type="evidence" value="ECO:0007669"/>
    <property type="project" value="UniProtKB-ARBA"/>
</dbReference>
<evidence type="ECO:0000313" key="7">
    <source>
        <dbReference type="EMBL" id="EPQ64030.1"/>
    </source>
</evidence>
<keyword evidence="4 6" id="KW-0472">Membrane</keyword>
<reference evidence="8" key="1">
    <citation type="journal article" date="2013" name="Nat. Genet.">
        <title>The wheat powdery mildew genome shows the unique evolution of an obligate biotroph.</title>
        <authorList>
            <person name="Wicker T."/>
            <person name="Oberhaensli S."/>
            <person name="Parlange F."/>
            <person name="Buchmann J.P."/>
            <person name="Shatalina M."/>
            <person name="Roffler S."/>
            <person name="Ben-David R."/>
            <person name="Dolezel J."/>
            <person name="Simkova H."/>
            <person name="Schulze-Lefert P."/>
            <person name="Spanu P.D."/>
            <person name="Bruggmann R."/>
            <person name="Amselem J."/>
            <person name="Quesneville H."/>
            <person name="Ver Loren van Themaat E."/>
            <person name="Paape T."/>
            <person name="Shimizu K.K."/>
            <person name="Keller B."/>
        </authorList>
    </citation>
    <scope>NUCLEOTIDE SEQUENCE [LARGE SCALE GENOMIC DNA]</scope>
    <source>
        <strain evidence="8">96224</strain>
    </source>
</reference>
<dbReference type="GO" id="GO:0016020">
    <property type="term" value="C:membrane"/>
    <property type="evidence" value="ECO:0007669"/>
    <property type="project" value="UniProtKB-SubCell"/>
</dbReference>
<feature type="region of interest" description="Disordered" evidence="5">
    <location>
        <begin position="1"/>
        <end position="126"/>
    </location>
</feature>
<name>A0A656KI58_BLUGR</name>
<dbReference type="AlphaFoldDB" id="A0A656KI58"/>
<dbReference type="Proteomes" id="UP000053110">
    <property type="component" value="Unassembled WGS sequence"/>
</dbReference>
<evidence type="ECO:0000256" key="5">
    <source>
        <dbReference type="SAM" id="MobiDB-lite"/>
    </source>
</evidence>
<feature type="region of interest" description="Disordered" evidence="5">
    <location>
        <begin position="428"/>
        <end position="455"/>
    </location>
</feature>
<dbReference type="PANTHER" id="PTHR15549">
    <property type="entry name" value="PAIRED IMMUNOGLOBULIN-LIKE TYPE 2 RECEPTOR"/>
    <property type="match status" value="1"/>
</dbReference>
<feature type="region of interest" description="Disordered" evidence="5">
    <location>
        <begin position="178"/>
        <end position="212"/>
    </location>
</feature>
<feature type="compositionally biased region" description="Low complexity" evidence="5">
    <location>
        <begin position="36"/>
        <end position="60"/>
    </location>
</feature>
<keyword evidence="2 6" id="KW-0812">Transmembrane</keyword>
<dbReference type="EMBL" id="KE375084">
    <property type="protein sequence ID" value="EPQ64030.1"/>
    <property type="molecule type" value="Genomic_DNA"/>
</dbReference>
<feature type="compositionally biased region" description="Polar residues" evidence="5">
    <location>
        <begin position="443"/>
        <end position="455"/>
    </location>
</feature>
<gene>
    <name evidence="7" type="ORF">BGT96224_1578</name>
</gene>
<dbReference type="PANTHER" id="PTHR15549:SF30">
    <property type="entry name" value="MID2 DOMAIN-CONTAINING PROTEIN"/>
    <property type="match status" value="1"/>
</dbReference>
<dbReference type="InterPro" id="IPR051694">
    <property type="entry name" value="Immunoregulatory_rcpt-like"/>
</dbReference>
<comment type="subcellular location">
    <subcellularLocation>
        <location evidence="1">Membrane</location>
        <topology evidence="1">Single-pass membrane protein</topology>
    </subcellularLocation>
</comment>
<keyword evidence="3 6" id="KW-1133">Transmembrane helix</keyword>
<evidence type="ECO:0000256" key="3">
    <source>
        <dbReference type="ARBA" id="ARBA00022989"/>
    </source>
</evidence>
<feature type="compositionally biased region" description="Polar residues" evidence="5">
    <location>
        <begin position="374"/>
        <end position="390"/>
    </location>
</feature>